<organism evidence="2 3">
    <name type="scientific">Vibrio astriarenae</name>
    <dbReference type="NCBI Taxonomy" id="1481923"/>
    <lineage>
        <taxon>Bacteria</taxon>
        <taxon>Pseudomonadati</taxon>
        <taxon>Pseudomonadota</taxon>
        <taxon>Gammaproteobacteria</taxon>
        <taxon>Vibrionales</taxon>
        <taxon>Vibrionaceae</taxon>
        <taxon>Vibrio</taxon>
    </lineage>
</organism>
<sequence>MSQVEANALTAEVVTEYLRDHPDFFLSRPELVERLALPHQDQGAVSLVHVQLQRQRQRIEELEEEITALMSLARQNDQTFHDFMSLQEQVLKSDSVVDAIDSVEQLAQDLNLVAYIKLLDSPSAQYQLAGDVFKRFVTNHLNGKPAYLGRLRQTDRQSLFSDEEQAPELGSYVVLPLGFKQPFGLLAFSSEDGGHFQPQMDTLFLRHLAMVLTHVINTQPWKAVVADERICSTTA</sequence>
<evidence type="ECO:0000256" key="1">
    <source>
        <dbReference type="SAM" id="Coils"/>
    </source>
</evidence>
<reference evidence="2 3" key="1">
    <citation type="submission" date="2020-01" db="EMBL/GenBank/DDBJ databases">
        <title>Whole genome and functional gene identification of agarase of Vibrio HN897.</title>
        <authorList>
            <person name="Liu Y."/>
            <person name="Zhao Z."/>
        </authorList>
    </citation>
    <scope>NUCLEOTIDE SEQUENCE [LARGE SCALE GENOMIC DNA]</scope>
    <source>
        <strain evidence="2 3">HN897</strain>
    </source>
</reference>
<dbReference type="Proteomes" id="UP000464262">
    <property type="component" value="Chromosome 1"/>
</dbReference>
<dbReference type="EMBL" id="CP047475">
    <property type="protein sequence ID" value="QIA62165.1"/>
    <property type="molecule type" value="Genomic_DNA"/>
</dbReference>
<keyword evidence="1" id="KW-0175">Coiled coil</keyword>
<name>A0A7Z2YCL3_9VIBR</name>
<dbReference type="AlphaFoldDB" id="A0A7Z2YCL3"/>
<protein>
    <submittedName>
        <fullName evidence="2">DUF484 family protein</fullName>
    </submittedName>
</protein>
<dbReference type="PANTHER" id="PTHR38765:SF1">
    <property type="entry name" value="DUF484 DOMAIN-CONTAINING PROTEIN"/>
    <property type="match status" value="1"/>
</dbReference>
<dbReference type="Pfam" id="PF04340">
    <property type="entry name" value="DUF484"/>
    <property type="match status" value="1"/>
</dbReference>
<dbReference type="PANTHER" id="PTHR38765">
    <property type="entry name" value="DUF484 DOMAIN-CONTAINING PROTEIN"/>
    <property type="match status" value="1"/>
</dbReference>
<dbReference type="InterPro" id="IPR029016">
    <property type="entry name" value="GAF-like_dom_sf"/>
</dbReference>
<dbReference type="Gene3D" id="3.30.450.40">
    <property type="match status" value="1"/>
</dbReference>
<dbReference type="RefSeq" id="WP_164647075.1">
    <property type="nucleotide sequence ID" value="NZ_CP047475.1"/>
</dbReference>
<dbReference type="InterPro" id="IPR007435">
    <property type="entry name" value="DUF484"/>
</dbReference>
<keyword evidence="3" id="KW-1185">Reference proteome</keyword>
<feature type="coiled-coil region" evidence="1">
    <location>
        <begin position="45"/>
        <end position="79"/>
    </location>
</feature>
<accession>A0A7Z2YCL3</accession>
<dbReference type="KEGG" id="vas:GT360_00765"/>
<evidence type="ECO:0000313" key="3">
    <source>
        <dbReference type="Proteomes" id="UP000464262"/>
    </source>
</evidence>
<gene>
    <name evidence="2" type="ORF">GT360_00765</name>
</gene>
<evidence type="ECO:0000313" key="2">
    <source>
        <dbReference type="EMBL" id="QIA62165.1"/>
    </source>
</evidence>
<proteinExistence type="predicted"/>